<dbReference type="AlphaFoldDB" id="A0A1J6IQU8"/>
<sequence>MYMGATLEILLEISRPHVCFMVLTCLDPDSSKGFITVISKHPPFLPPGQLLNRSLKVYACLKRGIVICDHQLRLSFYSTLAYAFSLKRFQVLREFLKC</sequence>
<evidence type="ECO:0000313" key="1">
    <source>
        <dbReference type="EMBL" id="OIT07066.1"/>
    </source>
</evidence>
<dbReference type="Proteomes" id="UP000187609">
    <property type="component" value="Unassembled WGS sequence"/>
</dbReference>
<gene>
    <name evidence="1" type="ORF">A4A49_04919</name>
</gene>
<name>A0A1J6IQU8_NICAT</name>
<reference evidence="1" key="1">
    <citation type="submission" date="2016-11" db="EMBL/GenBank/DDBJ databases">
        <title>The genome of Nicotiana attenuata.</title>
        <authorList>
            <person name="Xu S."/>
            <person name="Brockmoeller T."/>
            <person name="Gaquerel E."/>
            <person name="Navarro A."/>
            <person name="Kuhl H."/>
            <person name="Gase K."/>
            <person name="Ling Z."/>
            <person name="Zhou W."/>
            <person name="Kreitzer C."/>
            <person name="Stanke M."/>
            <person name="Tang H."/>
            <person name="Lyons E."/>
            <person name="Pandey P."/>
            <person name="Pandey S.P."/>
            <person name="Timmermann B."/>
            <person name="Baldwin I.T."/>
        </authorList>
    </citation>
    <scope>NUCLEOTIDE SEQUENCE [LARGE SCALE GENOMIC DNA]</scope>
    <source>
        <strain evidence="1">UT</strain>
    </source>
</reference>
<evidence type="ECO:0000313" key="2">
    <source>
        <dbReference type="Proteomes" id="UP000187609"/>
    </source>
</evidence>
<organism evidence="1 2">
    <name type="scientific">Nicotiana attenuata</name>
    <name type="common">Coyote tobacco</name>
    <dbReference type="NCBI Taxonomy" id="49451"/>
    <lineage>
        <taxon>Eukaryota</taxon>
        <taxon>Viridiplantae</taxon>
        <taxon>Streptophyta</taxon>
        <taxon>Embryophyta</taxon>
        <taxon>Tracheophyta</taxon>
        <taxon>Spermatophyta</taxon>
        <taxon>Magnoliopsida</taxon>
        <taxon>eudicotyledons</taxon>
        <taxon>Gunneridae</taxon>
        <taxon>Pentapetalae</taxon>
        <taxon>asterids</taxon>
        <taxon>lamiids</taxon>
        <taxon>Solanales</taxon>
        <taxon>Solanaceae</taxon>
        <taxon>Nicotianoideae</taxon>
        <taxon>Nicotianeae</taxon>
        <taxon>Nicotiana</taxon>
    </lineage>
</organism>
<accession>A0A1J6IQU8</accession>
<comment type="caution">
    <text evidence="1">The sequence shown here is derived from an EMBL/GenBank/DDBJ whole genome shotgun (WGS) entry which is preliminary data.</text>
</comment>
<proteinExistence type="predicted"/>
<keyword evidence="2" id="KW-1185">Reference proteome</keyword>
<dbReference type="Gramene" id="OIT07066">
    <property type="protein sequence ID" value="OIT07066"/>
    <property type="gene ID" value="A4A49_04919"/>
</dbReference>
<protein>
    <submittedName>
        <fullName evidence="1">Uncharacterized protein</fullName>
    </submittedName>
</protein>
<dbReference type="EMBL" id="MJEQ01037183">
    <property type="protein sequence ID" value="OIT07066.1"/>
    <property type="molecule type" value="Genomic_DNA"/>
</dbReference>